<dbReference type="Pfam" id="PF00884">
    <property type="entry name" value="Sulfatase"/>
    <property type="match status" value="1"/>
</dbReference>
<evidence type="ECO:0000256" key="3">
    <source>
        <dbReference type="ARBA" id="ARBA00022801"/>
    </source>
</evidence>
<evidence type="ECO:0000313" key="7">
    <source>
        <dbReference type="EMBL" id="WPJ97077.1"/>
    </source>
</evidence>
<evidence type="ECO:0000259" key="6">
    <source>
        <dbReference type="Pfam" id="PF00884"/>
    </source>
</evidence>
<keyword evidence="5" id="KW-0732">Signal</keyword>
<dbReference type="Proteomes" id="UP001324993">
    <property type="component" value="Chromosome"/>
</dbReference>
<evidence type="ECO:0000313" key="8">
    <source>
        <dbReference type="Proteomes" id="UP001324993"/>
    </source>
</evidence>
<keyword evidence="4" id="KW-0106">Calcium</keyword>
<dbReference type="InterPro" id="IPR024607">
    <property type="entry name" value="Sulfatase_CS"/>
</dbReference>
<dbReference type="InterPro" id="IPR000917">
    <property type="entry name" value="Sulfatase_N"/>
</dbReference>
<name>A0ABZ0RNI3_9BACT</name>
<dbReference type="Gene3D" id="3.30.1120.10">
    <property type="match status" value="1"/>
</dbReference>
<evidence type="ECO:0000256" key="5">
    <source>
        <dbReference type="SAM" id="SignalP"/>
    </source>
</evidence>
<dbReference type="PROSITE" id="PS00149">
    <property type="entry name" value="SULFATASE_2"/>
    <property type="match status" value="1"/>
</dbReference>
<dbReference type="EMBL" id="CP138858">
    <property type="protein sequence ID" value="WPJ97077.1"/>
    <property type="molecule type" value="Genomic_DNA"/>
</dbReference>
<dbReference type="InterPro" id="IPR017850">
    <property type="entry name" value="Alkaline_phosphatase_core_sf"/>
</dbReference>
<dbReference type="PANTHER" id="PTHR42693:SF53">
    <property type="entry name" value="ENDO-4-O-SULFATASE"/>
    <property type="match status" value="1"/>
</dbReference>
<dbReference type="RefSeq" id="WP_319833928.1">
    <property type="nucleotide sequence ID" value="NZ_CP138858.1"/>
</dbReference>
<evidence type="ECO:0000256" key="1">
    <source>
        <dbReference type="ARBA" id="ARBA00008779"/>
    </source>
</evidence>
<sequence>MKNTLCDWMKPWRSRGLAAMLCCMAVSLHAKTSPNIVYILADDMGYGDVSALNPDSKIQTPNIDRLAAEGMHFTDAHSGSAVCTPTRYGILTGRYSWRTRLKSGVLYGYDPHLIENDRVTVASYLRSNGYRTACIGKWHIGMDFPSTDGKPASAKNTDWNGVIENGPVDNGFDHFFGISASLNMDPYIYIEDDRFVGECTTTKNFDTRGRKSKAGIAHEDFEAVDALPMIVDKSVEYIHQQTKDQPFFLYLPLTSPHQPIVPSEAFQGQSDLSPYADFCLQTDAAVGAIFEALEASGLSDDTIVIFTSDNGSLLPVNYKPHQVKGHQSSYIYRGKKGDIHEGGHRVPYLLRWPGVVAAGSQSDETTCLTDLLATCAAIIGQPLPVGAGEDSVNVLPAMLGQTTNQALRESTVHHSFDGLFAIRQGKWKLILGAGAGSMGPPKPGIEKLPKIQLYDLEQDISESNNVYDQYPEVVERLTQLLEEIQRG</sequence>
<evidence type="ECO:0000256" key="2">
    <source>
        <dbReference type="ARBA" id="ARBA00022723"/>
    </source>
</evidence>
<dbReference type="PANTHER" id="PTHR42693">
    <property type="entry name" value="ARYLSULFATASE FAMILY MEMBER"/>
    <property type="match status" value="1"/>
</dbReference>
<dbReference type="SUPFAM" id="SSF53649">
    <property type="entry name" value="Alkaline phosphatase-like"/>
    <property type="match status" value="1"/>
</dbReference>
<protein>
    <submittedName>
        <fullName evidence="7">Sulfatase-like hydrolase/transferase</fullName>
    </submittedName>
</protein>
<keyword evidence="8" id="KW-1185">Reference proteome</keyword>
<keyword evidence="2" id="KW-0479">Metal-binding</keyword>
<dbReference type="PROSITE" id="PS00523">
    <property type="entry name" value="SULFATASE_1"/>
    <property type="match status" value="1"/>
</dbReference>
<accession>A0ABZ0RNI3</accession>
<feature type="domain" description="Sulfatase N-terminal" evidence="6">
    <location>
        <begin position="34"/>
        <end position="377"/>
    </location>
</feature>
<feature type="signal peptide" evidence="5">
    <location>
        <begin position="1"/>
        <end position="30"/>
    </location>
</feature>
<keyword evidence="3" id="KW-0378">Hydrolase</keyword>
<evidence type="ECO:0000256" key="4">
    <source>
        <dbReference type="ARBA" id="ARBA00022837"/>
    </source>
</evidence>
<gene>
    <name evidence="7" type="ORF">SH580_05075</name>
</gene>
<dbReference type="CDD" id="cd16143">
    <property type="entry name" value="ARS_like"/>
    <property type="match status" value="1"/>
</dbReference>
<organism evidence="7 8">
    <name type="scientific">Coraliomargarita algicola</name>
    <dbReference type="NCBI Taxonomy" id="3092156"/>
    <lineage>
        <taxon>Bacteria</taxon>
        <taxon>Pseudomonadati</taxon>
        <taxon>Verrucomicrobiota</taxon>
        <taxon>Opitutia</taxon>
        <taxon>Puniceicoccales</taxon>
        <taxon>Coraliomargaritaceae</taxon>
        <taxon>Coraliomargarita</taxon>
    </lineage>
</organism>
<dbReference type="Gene3D" id="3.40.720.10">
    <property type="entry name" value="Alkaline Phosphatase, subunit A"/>
    <property type="match status" value="1"/>
</dbReference>
<feature type="chain" id="PRO_5046566913" evidence="5">
    <location>
        <begin position="31"/>
        <end position="487"/>
    </location>
</feature>
<proteinExistence type="inferred from homology"/>
<comment type="similarity">
    <text evidence="1">Belongs to the sulfatase family.</text>
</comment>
<reference evidence="7 8" key="1">
    <citation type="submission" date="2023-11" db="EMBL/GenBank/DDBJ databases">
        <title>Coraliomargarita sp. nov., isolated from marine algae.</title>
        <authorList>
            <person name="Lee J.K."/>
            <person name="Baek J.H."/>
            <person name="Kim J.M."/>
            <person name="Choi D.G."/>
            <person name="Jeon C.O."/>
        </authorList>
    </citation>
    <scope>NUCLEOTIDE SEQUENCE [LARGE SCALE GENOMIC DNA]</scope>
    <source>
        <strain evidence="7 8">J2-16</strain>
    </source>
</reference>
<dbReference type="InterPro" id="IPR050738">
    <property type="entry name" value="Sulfatase"/>
</dbReference>